<dbReference type="PANTHER" id="PTHR30231:SF4">
    <property type="entry name" value="PROTEIN NEN2"/>
    <property type="match status" value="1"/>
</dbReference>
<proteinExistence type="predicted"/>
<keyword evidence="6" id="KW-1185">Reference proteome</keyword>
<protein>
    <submittedName>
        <fullName evidence="5">3'-5' exonuclease</fullName>
    </submittedName>
</protein>
<evidence type="ECO:0000259" key="4">
    <source>
        <dbReference type="SMART" id="SM00479"/>
    </source>
</evidence>
<keyword evidence="3 5" id="KW-0269">Exonuclease</keyword>
<evidence type="ECO:0000256" key="1">
    <source>
        <dbReference type="ARBA" id="ARBA00022722"/>
    </source>
</evidence>
<organism evidence="5 6">
    <name type="scientific">Spiribacter onubensis</name>
    <dbReference type="NCBI Taxonomy" id="3122420"/>
    <lineage>
        <taxon>Bacteria</taxon>
        <taxon>Pseudomonadati</taxon>
        <taxon>Pseudomonadota</taxon>
        <taxon>Gammaproteobacteria</taxon>
        <taxon>Chromatiales</taxon>
        <taxon>Ectothiorhodospiraceae</taxon>
        <taxon>Spiribacter</taxon>
    </lineage>
</organism>
<evidence type="ECO:0000256" key="3">
    <source>
        <dbReference type="ARBA" id="ARBA00022839"/>
    </source>
</evidence>
<dbReference type="Proteomes" id="UP001556653">
    <property type="component" value="Unassembled WGS sequence"/>
</dbReference>
<keyword evidence="2" id="KW-0378">Hydrolase</keyword>
<dbReference type="InterPro" id="IPR013520">
    <property type="entry name" value="Ribonucl_H"/>
</dbReference>
<dbReference type="RefSeq" id="WP_367966263.1">
    <property type="nucleotide sequence ID" value="NZ_JBAKFJ010000001.1"/>
</dbReference>
<evidence type="ECO:0000256" key="2">
    <source>
        <dbReference type="ARBA" id="ARBA00022801"/>
    </source>
</evidence>
<dbReference type="SUPFAM" id="SSF53098">
    <property type="entry name" value="Ribonuclease H-like"/>
    <property type="match status" value="1"/>
</dbReference>
<dbReference type="InterPro" id="IPR036397">
    <property type="entry name" value="RNaseH_sf"/>
</dbReference>
<dbReference type="Pfam" id="PF00929">
    <property type="entry name" value="RNase_T"/>
    <property type="match status" value="1"/>
</dbReference>
<reference evidence="5 6" key="1">
    <citation type="submission" date="2024-02" db="EMBL/GenBank/DDBJ databases">
        <title>New especies of Spiribacter isolated from saline water.</title>
        <authorList>
            <person name="Leon M.J."/>
            <person name="De La Haba R."/>
            <person name="Sanchez-Porro C."/>
            <person name="Ventosa A."/>
        </authorList>
    </citation>
    <scope>NUCLEOTIDE SEQUENCE [LARGE SCALE GENOMIC DNA]</scope>
    <source>
        <strain evidence="6">ag22IC4-227</strain>
    </source>
</reference>
<gene>
    <name evidence="5" type="ORF">V6X64_02090</name>
</gene>
<accession>A0ABV3S6M9</accession>
<comment type="caution">
    <text evidence="5">The sequence shown here is derived from an EMBL/GenBank/DDBJ whole genome shotgun (WGS) entry which is preliminary data.</text>
</comment>
<feature type="domain" description="Exonuclease" evidence="4">
    <location>
        <begin position="47"/>
        <end position="228"/>
    </location>
</feature>
<dbReference type="Gene3D" id="3.30.420.10">
    <property type="entry name" value="Ribonuclease H-like superfamily/Ribonuclease H"/>
    <property type="match status" value="1"/>
</dbReference>
<keyword evidence="1" id="KW-0540">Nuclease</keyword>
<dbReference type="GO" id="GO:0004527">
    <property type="term" value="F:exonuclease activity"/>
    <property type="evidence" value="ECO:0007669"/>
    <property type="project" value="UniProtKB-KW"/>
</dbReference>
<dbReference type="InterPro" id="IPR012337">
    <property type="entry name" value="RNaseH-like_sf"/>
</dbReference>
<dbReference type="NCBIfam" id="NF006602">
    <property type="entry name" value="PRK09146.1"/>
    <property type="match status" value="1"/>
</dbReference>
<dbReference type="CDD" id="cd06127">
    <property type="entry name" value="DEDDh"/>
    <property type="match status" value="1"/>
</dbReference>
<name>A0ABV3S6M9_9GAMM</name>
<dbReference type="PANTHER" id="PTHR30231">
    <property type="entry name" value="DNA POLYMERASE III SUBUNIT EPSILON"/>
    <property type="match status" value="1"/>
</dbReference>
<evidence type="ECO:0000313" key="5">
    <source>
        <dbReference type="EMBL" id="MEX0385784.1"/>
    </source>
</evidence>
<evidence type="ECO:0000313" key="6">
    <source>
        <dbReference type="Proteomes" id="UP001556653"/>
    </source>
</evidence>
<sequence length="238" mass="26768">MGTKNGAVGGGWSAWLQDQARRTETPVLRAFYERFPADAHQPVGQTSLVALDLETSGLDPRRHAILSIGLVPFDLNGISIARRHYWILRPPRGFSGESVAYHHITHADTEQAPDFAEILPDLLDALAGRLPVVHYHPIERGFLERAAHQRGLETFRFPVIDTMAIEARRYRQRWRMGLRRLLGKAPTSIRLNDSRARYNLPAYEGHQAVIDATGTAELLLAQIQHHYSSTTAIGDLWV</sequence>
<dbReference type="SMART" id="SM00479">
    <property type="entry name" value="EXOIII"/>
    <property type="match status" value="1"/>
</dbReference>
<dbReference type="EMBL" id="JBAKFJ010000001">
    <property type="protein sequence ID" value="MEX0385784.1"/>
    <property type="molecule type" value="Genomic_DNA"/>
</dbReference>